<organism evidence="2 3">
    <name type="scientific">Tritrichomonas musculus</name>
    <dbReference type="NCBI Taxonomy" id="1915356"/>
    <lineage>
        <taxon>Eukaryota</taxon>
        <taxon>Metamonada</taxon>
        <taxon>Parabasalia</taxon>
        <taxon>Tritrichomonadida</taxon>
        <taxon>Tritrichomonadidae</taxon>
        <taxon>Tritrichomonas</taxon>
    </lineage>
</organism>
<sequence length="157" mass="18837">MHEESVLGYKKQDWWLLFGDVIFFYFMLLWPALKTLVVIDVKEFIGRWSAYWIGLPPFLVLYYIFRFFFMRFKVFPVIEICLGIICSFKNGAFIQRFAVYVVSRYYKKYYTQLKSLPKKAQSLFDNTLNLIPKFIINQFLNKDQDKGPQAVSDEEED</sequence>
<dbReference type="EMBL" id="JAPFFF010000003">
    <property type="protein sequence ID" value="KAK8894566.1"/>
    <property type="molecule type" value="Genomic_DNA"/>
</dbReference>
<feature type="transmembrane region" description="Helical" evidence="1">
    <location>
        <begin position="14"/>
        <end position="33"/>
    </location>
</feature>
<keyword evidence="1" id="KW-1133">Transmembrane helix</keyword>
<dbReference type="Proteomes" id="UP001470230">
    <property type="component" value="Unassembled WGS sequence"/>
</dbReference>
<name>A0ABR2KU70_9EUKA</name>
<reference evidence="2 3" key="1">
    <citation type="submission" date="2024-04" db="EMBL/GenBank/DDBJ databases">
        <title>Tritrichomonas musculus Genome.</title>
        <authorList>
            <person name="Alves-Ferreira E."/>
            <person name="Grigg M."/>
            <person name="Lorenzi H."/>
            <person name="Galac M."/>
        </authorList>
    </citation>
    <scope>NUCLEOTIDE SEQUENCE [LARGE SCALE GENOMIC DNA]</scope>
    <source>
        <strain evidence="2 3">EAF2021</strain>
    </source>
</reference>
<comment type="caution">
    <text evidence="2">The sequence shown here is derived from an EMBL/GenBank/DDBJ whole genome shotgun (WGS) entry which is preliminary data.</text>
</comment>
<evidence type="ECO:0000313" key="2">
    <source>
        <dbReference type="EMBL" id="KAK8894566.1"/>
    </source>
</evidence>
<accession>A0ABR2KU70</accession>
<gene>
    <name evidence="2" type="ORF">M9Y10_023001</name>
</gene>
<protein>
    <submittedName>
        <fullName evidence="2">Uncharacterized protein</fullName>
    </submittedName>
</protein>
<keyword evidence="1" id="KW-0812">Transmembrane</keyword>
<keyword evidence="3" id="KW-1185">Reference proteome</keyword>
<evidence type="ECO:0000256" key="1">
    <source>
        <dbReference type="SAM" id="Phobius"/>
    </source>
</evidence>
<evidence type="ECO:0000313" key="3">
    <source>
        <dbReference type="Proteomes" id="UP001470230"/>
    </source>
</evidence>
<proteinExistence type="predicted"/>
<feature type="transmembrane region" description="Helical" evidence="1">
    <location>
        <begin position="45"/>
        <end position="65"/>
    </location>
</feature>
<keyword evidence="1" id="KW-0472">Membrane</keyword>